<evidence type="ECO:0000313" key="2">
    <source>
        <dbReference type="Proteomes" id="UP000059847"/>
    </source>
</evidence>
<organism evidence="1 2">
    <name type="scientific">Psychrobacter urativorans</name>
    <dbReference type="NCBI Taxonomy" id="45610"/>
    <lineage>
        <taxon>Bacteria</taxon>
        <taxon>Pseudomonadati</taxon>
        <taxon>Pseudomonadota</taxon>
        <taxon>Gammaproteobacteria</taxon>
        <taxon>Moraxellales</taxon>
        <taxon>Moraxellaceae</taxon>
        <taxon>Psychrobacter</taxon>
    </lineage>
</organism>
<sequence>MRGIMRTNSVITVFEHQRLTVTDFLQAADFAWLVAQEFTVFTIKRQRGQWQLKVGHYIGIIMLPSGMMLEILPKTVASMQDTHSAQQDNISLTRHWVQRMLTDLISGGSDSPSKMPHNKNFGQFSQHLTPLLNQTPPLSQWLATQFLQRLSAYQPSKHYQTQVYNQSRLQGKLLIKEQMRRNGAQPHKFVSEVSMLSQDMLSNRLIKSALLLLTPLFNANLFPKPLLSKTVIAWQHVTALNPHEWRQLQPLYLSAKHQLRSQPLTQQQLQQAQQLLEMAYWLLQGQQATINASSSLHDDKQPTQSTPQLRLCLLINMNQAFEQWASQRIAILFNQRDEHAQPLYQTLYQPRDVWLRDDSGQTCLSIQPDVLIYHMVNKYDENKKNILLNKKHSPHITSNDSNSKNDNHVLQCSHVIDIKWKHLAQTRDISASDAYQLTSYAQAYHAEQVWLIYPVTDHKRQPVLLTQAKYRVNCHAGLWLMPFNVLTGTVNQLLSIE</sequence>
<dbReference type="OrthoDB" id="307209at2"/>
<dbReference type="PANTHER" id="PTHR38733">
    <property type="entry name" value="PROTEIN MCRC"/>
    <property type="match status" value="1"/>
</dbReference>
<dbReference type="REBASE" id="128051">
    <property type="entry name" value="Pur10BMcrBC2P"/>
</dbReference>
<dbReference type="STRING" id="45610.AOC03_07710"/>
<reference evidence="1 2" key="1">
    <citation type="submission" date="2015-09" db="EMBL/GenBank/DDBJ databases">
        <title>Complete genome of Psychrobacter urativorans R10.10B.</title>
        <authorList>
            <person name="See-Too W.S."/>
            <person name="Chan K.G."/>
        </authorList>
    </citation>
    <scope>NUCLEOTIDE SEQUENCE [LARGE SCALE GENOMIC DNA]</scope>
    <source>
        <strain evidence="1 2">R10.10B</strain>
    </source>
</reference>
<dbReference type="Proteomes" id="UP000059847">
    <property type="component" value="Chromosome"/>
</dbReference>
<accession>A0A0M3V8X6</accession>
<name>A0A0M3V8X6_9GAMM</name>
<dbReference type="EMBL" id="CP012678">
    <property type="protein sequence ID" value="ALF59943.1"/>
    <property type="molecule type" value="Genomic_DNA"/>
</dbReference>
<keyword evidence="2" id="KW-1185">Reference proteome</keyword>
<protein>
    <recommendedName>
        <fullName evidence="3">Restriction endonuclease</fullName>
    </recommendedName>
</protein>
<dbReference type="PANTHER" id="PTHR38733:SF1">
    <property type="entry name" value="TYPE IV METHYL-DIRECTED RESTRICTION ENZYME ECOKMCRBC"/>
    <property type="match status" value="1"/>
</dbReference>
<evidence type="ECO:0008006" key="3">
    <source>
        <dbReference type="Google" id="ProtNLM"/>
    </source>
</evidence>
<proteinExistence type="predicted"/>
<dbReference type="Pfam" id="PF10117">
    <property type="entry name" value="McrBC"/>
    <property type="match status" value="2"/>
</dbReference>
<dbReference type="AlphaFoldDB" id="A0A0M3V8X6"/>
<gene>
    <name evidence="1" type="ORF">AOC03_07710</name>
</gene>
<dbReference type="KEGG" id="pur:AOC03_07710"/>
<evidence type="ECO:0000313" key="1">
    <source>
        <dbReference type="EMBL" id="ALF59943.1"/>
    </source>
</evidence>
<dbReference type="InterPro" id="IPR019292">
    <property type="entry name" value="McrC"/>
</dbReference>